<name>A0ABX5EDG0_9MICO</name>
<dbReference type="InterPro" id="IPR015422">
    <property type="entry name" value="PyrdxlP-dep_Trfase_small"/>
</dbReference>
<keyword evidence="7" id="KW-1185">Reference proteome</keyword>
<comment type="cofactor">
    <cofactor evidence="1 5">
        <name>pyridoxal 5'-phosphate</name>
        <dbReference type="ChEBI" id="CHEBI:597326"/>
    </cofactor>
</comment>
<dbReference type="InterPro" id="IPR015421">
    <property type="entry name" value="PyrdxlP-dep_Trfase_major"/>
</dbReference>
<evidence type="ECO:0000256" key="5">
    <source>
        <dbReference type="RuleBase" id="RU000382"/>
    </source>
</evidence>
<dbReference type="PANTHER" id="PTHR42735:SF6">
    <property type="entry name" value="SPHINGOSINE-1-PHOSPHATE LYASE 1"/>
    <property type="match status" value="1"/>
</dbReference>
<reference evidence="6 7" key="1">
    <citation type="submission" date="2018-03" db="EMBL/GenBank/DDBJ databases">
        <title>Comparative analysis of microorganisms from saline springs in Andes Mountain Range, Colombia.</title>
        <authorList>
            <person name="Rubin E."/>
        </authorList>
    </citation>
    <scope>NUCLEOTIDE SEQUENCE [LARGE SCALE GENOMIC DNA]</scope>
    <source>
        <strain evidence="6 7">CG 23</strain>
    </source>
</reference>
<dbReference type="Pfam" id="PF00282">
    <property type="entry name" value="Pyridoxal_deC"/>
    <property type="match status" value="1"/>
</dbReference>
<dbReference type="PANTHER" id="PTHR42735">
    <property type="match status" value="1"/>
</dbReference>
<evidence type="ECO:0000256" key="1">
    <source>
        <dbReference type="ARBA" id="ARBA00001933"/>
    </source>
</evidence>
<dbReference type="Proteomes" id="UP000239895">
    <property type="component" value="Unassembled WGS sequence"/>
</dbReference>
<dbReference type="RefSeq" id="WP_106268573.1">
    <property type="nucleotide sequence ID" value="NZ_PVTX01000008.1"/>
</dbReference>
<dbReference type="SUPFAM" id="SSF53383">
    <property type="entry name" value="PLP-dependent transferases"/>
    <property type="match status" value="1"/>
</dbReference>
<keyword evidence="2 5" id="KW-0663">Pyridoxal phosphate</keyword>
<evidence type="ECO:0000256" key="2">
    <source>
        <dbReference type="ARBA" id="ARBA00022898"/>
    </source>
</evidence>
<dbReference type="InterPro" id="IPR050477">
    <property type="entry name" value="GrpII_AminoAcid_Decarb"/>
</dbReference>
<evidence type="ECO:0000256" key="4">
    <source>
        <dbReference type="ARBA" id="ARBA00038302"/>
    </source>
</evidence>
<evidence type="ECO:0000313" key="6">
    <source>
        <dbReference type="EMBL" id="PRZ05168.1"/>
    </source>
</evidence>
<dbReference type="EMBL" id="PVTX01000008">
    <property type="protein sequence ID" value="PRZ05168.1"/>
    <property type="molecule type" value="Genomic_DNA"/>
</dbReference>
<dbReference type="Gene3D" id="3.40.640.10">
    <property type="entry name" value="Type I PLP-dependent aspartate aminotransferase-like (Major domain)"/>
    <property type="match status" value="1"/>
</dbReference>
<sequence>MRFAASPDDVLARLATLREHDAPTHGGHVLSYVYDSGEPELDELAAAAIRAMQPVNGLDPTTFGSVAALERDLVAFTRELLGGEVDGADGGEPVVGTVTSGGTESCLLAVKAARDAWLAAHGAVPGTARPRLVAPVTVHAAFQKAAHYFGLELDLVPVRPGGAVAADAVAERLADRPDDVALVVVSAPSYPHAALDPVAEVAAVAAAHGVPVHVDACIGGMALPFWPDLPDWDLRVPGVTSLSVDLHKYGYAPKGVSVLLHRGRERQRGQYFATTRWPGYPVVNPTLLGSRSGGPLAAAWAITSALGTDGLGDLAERARRATDELRAAVGRIEGLRVVGEPVGPLFAVAEDDAVPAARRVDPHVWADAVATRGWVLQAQPAHRQADGTVLPHTTHLTVTPVTARVLDELVPALVAAADEVRGVPRPGSSPLLGGLAGLSTLDSDTAADLLRTMGLDASRIGDDGPGVGPMAPLLAAVEALPAPVAERLLTELLGRLVEPR</sequence>
<protein>
    <submittedName>
        <fullName evidence="6">Glutamate/tyrosine decarboxylase-like PLP-dependent enzyme</fullName>
    </submittedName>
</protein>
<accession>A0ABX5EDG0</accession>
<dbReference type="InterPro" id="IPR002129">
    <property type="entry name" value="PyrdxlP-dep_de-COase"/>
</dbReference>
<organism evidence="6 7">
    <name type="scientific">Isoptericola halotolerans</name>
    <dbReference type="NCBI Taxonomy" id="300560"/>
    <lineage>
        <taxon>Bacteria</taxon>
        <taxon>Bacillati</taxon>
        <taxon>Actinomycetota</taxon>
        <taxon>Actinomycetes</taxon>
        <taxon>Micrococcales</taxon>
        <taxon>Promicromonosporaceae</taxon>
        <taxon>Isoptericola</taxon>
    </lineage>
</organism>
<evidence type="ECO:0000256" key="3">
    <source>
        <dbReference type="ARBA" id="ARBA00023239"/>
    </source>
</evidence>
<comment type="caution">
    <text evidence="6">The sequence shown here is derived from an EMBL/GenBank/DDBJ whole genome shotgun (WGS) entry which is preliminary data.</text>
</comment>
<gene>
    <name evidence="6" type="ORF">BCL65_108148</name>
</gene>
<keyword evidence="3 5" id="KW-0456">Lyase</keyword>
<dbReference type="InterPro" id="IPR015424">
    <property type="entry name" value="PyrdxlP-dep_Trfase"/>
</dbReference>
<proteinExistence type="inferred from homology"/>
<dbReference type="Gene3D" id="3.90.1150.10">
    <property type="entry name" value="Aspartate Aminotransferase, domain 1"/>
    <property type="match status" value="1"/>
</dbReference>
<evidence type="ECO:0000313" key="7">
    <source>
        <dbReference type="Proteomes" id="UP000239895"/>
    </source>
</evidence>
<comment type="similarity">
    <text evidence="4">Belongs to the group II decarboxylase family. Sphingosine-1-phosphate lyase subfamily.</text>
</comment>